<feature type="transmembrane region" description="Helical" evidence="1">
    <location>
        <begin position="6"/>
        <end position="27"/>
    </location>
</feature>
<accession>A0A9J5X5A0</accession>
<dbReference type="AlphaFoldDB" id="A0A9J5X5A0"/>
<dbReference type="OrthoDB" id="764172at2759"/>
<dbReference type="SUPFAM" id="SSF101148">
    <property type="entry name" value="Plant invertase/pectin methylesterase inhibitor"/>
    <property type="match status" value="1"/>
</dbReference>
<evidence type="ECO:0000313" key="2">
    <source>
        <dbReference type="EMBL" id="KAG5582460.1"/>
    </source>
</evidence>
<keyword evidence="1" id="KW-0812">Transmembrane</keyword>
<keyword evidence="3" id="KW-1185">Reference proteome</keyword>
<gene>
    <name evidence="2" type="ORF">H5410_053087</name>
</gene>
<comment type="caution">
    <text evidence="2">The sequence shown here is derived from an EMBL/GenBank/DDBJ whole genome shotgun (WGS) entry which is preliminary data.</text>
</comment>
<proteinExistence type="predicted"/>
<keyword evidence="1" id="KW-1133">Transmembrane helix</keyword>
<reference evidence="2 3" key="1">
    <citation type="submission" date="2020-09" db="EMBL/GenBank/DDBJ databases">
        <title>De no assembly of potato wild relative species, Solanum commersonii.</title>
        <authorList>
            <person name="Cho K."/>
        </authorList>
    </citation>
    <scope>NUCLEOTIDE SEQUENCE [LARGE SCALE GENOMIC DNA]</scope>
    <source>
        <strain evidence="2">LZ3.2</strain>
        <tissue evidence="2">Leaf</tissue>
    </source>
</reference>
<dbReference type="EMBL" id="JACXVP010000010">
    <property type="protein sequence ID" value="KAG5582460.1"/>
    <property type="molecule type" value="Genomic_DNA"/>
</dbReference>
<sequence length="140" mass="15760">MNSLKALIVIFMLFLYLNGPLRALLLIKKSLVRILLRQCLSKAKSIYNEVVNLLEQAKEHVLIQCLQICKKNYDGAVDDANFDANDFFGAKIYASVQTLTNQNLHLNLNRHGSPEVKARYCNDDGMVENGNKSDSTEIVS</sequence>
<organism evidence="2 3">
    <name type="scientific">Solanum commersonii</name>
    <name type="common">Commerson's wild potato</name>
    <name type="synonym">Commerson's nightshade</name>
    <dbReference type="NCBI Taxonomy" id="4109"/>
    <lineage>
        <taxon>Eukaryota</taxon>
        <taxon>Viridiplantae</taxon>
        <taxon>Streptophyta</taxon>
        <taxon>Embryophyta</taxon>
        <taxon>Tracheophyta</taxon>
        <taxon>Spermatophyta</taxon>
        <taxon>Magnoliopsida</taxon>
        <taxon>eudicotyledons</taxon>
        <taxon>Gunneridae</taxon>
        <taxon>Pentapetalae</taxon>
        <taxon>asterids</taxon>
        <taxon>lamiids</taxon>
        <taxon>Solanales</taxon>
        <taxon>Solanaceae</taxon>
        <taxon>Solanoideae</taxon>
        <taxon>Solaneae</taxon>
        <taxon>Solanum</taxon>
    </lineage>
</organism>
<protein>
    <submittedName>
        <fullName evidence="2">Uncharacterized protein</fullName>
    </submittedName>
</protein>
<evidence type="ECO:0000256" key="1">
    <source>
        <dbReference type="SAM" id="Phobius"/>
    </source>
</evidence>
<dbReference type="Proteomes" id="UP000824120">
    <property type="component" value="Chromosome 10"/>
</dbReference>
<evidence type="ECO:0000313" key="3">
    <source>
        <dbReference type="Proteomes" id="UP000824120"/>
    </source>
</evidence>
<dbReference type="InterPro" id="IPR035513">
    <property type="entry name" value="Invertase/methylesterase_inhib"/>
</dbReference>
<name>A0A9J5X5A0_SOLCO</name>
<keyword evidence="1" id="KW-0472">Membrane</keyword>
<dbReference type="Gene3D" id="1.20.140.40">
    <property type="entry name" value="Invertase/pectin methylesterase inhibitor family protein"/>
    <property type="match status" value="1"/>
</dbReference>
<dbReference type="CDD" id="cd14859">
    <property type="entry name" value="PMEI_like"/>
    <property type="match status" value="1"/>
</dbReference>